<evidence type="ECO:0000313" key="7">
    <source>
        <dbReference type="Proteomes" id="UP000186806"/>
    </source>
</evidence>
<proteinExistence type="inferred from homology"/>
<comment type="similarity">
    <text evidence="2">Belongs to the zinc-containing alcohol dehydrogenase family.</text>
</comment>
<dbReference type="PANTHER" id="PTHR42813:SF3">
    <property type="entry name" value="GLUTATHIONE-INDEPENDENT FORMALDEHYDE DEHYDROGENASE"/>
    <property type="match status" value="1"/>
</dbReference>
<reference evidence="6 7" key="1">
    <citation type="submission" date="2016-12" db="EMBL/GenBank/DDBJ databases">
        <title>Draft genome sequences of strains Salinicola socius SMB35, Salinicola sp. MH3R3-1 and Chromohalobacter sp. SMB17 from the Verkhnekamsk potash mining region of Russia.</title>
        <authorList>
            <person name="Mavrodi D.V."/>
            <person name="Olsson B.E."/>
            <person name="Korsakova E.S."/>
            <person name="Pyankova A."/>
            <person name="Mavrodi O.V."/>
            <person name="Plotnikova E.G."/>
        </authorList>
    </citation>
    <scope>NUCLEOTIDE SEQUENCE [LARGE SCALE GENOMIC DNA]</scope>
    <source>
        <strain evidence="6 7">SMB17</strain>
    </source>
</reference>
<dbReference type="Proteomes" id="UP000186806">
    <property type="component" value="Unassembled WGS sequence"/>
</dbReference>
<accession>A0A1Q8TC12</accession>
<dbReference type="RefSeq" id="WP_075369364.1">
    <property type="nucleotide sequence ID" value="NZ_MSDQ01000025.1"/>
</dbReference>
<evidence type="ECO:0000256" key="4">
    <source>
        <dbReference type="ARBA" id="ARBA00022833"/>
    </source>
</evidence>
<dbReference type="PANTHER" id="PTHR42813">
    <property type="entry name" value="ZINC-TYPE ALCOHOL DEHYDROGENASE-LIKE"/>
    <property type="match status" value="1"/>
</dbReference>
<evidence type="ECO:0008006" key="8">
    <source>
        <dbReference type="Google" id="ProtNLM"/>
    </source>
</evidence>
<dbReference type="Gene3D" id="3.40.50.720">
    <property type="entry name" value="NAD(P)-binding Rossmann-like Domain"/>
    <property type="match status" value="1"/>
</dbReference>
<evidence type="ECO:0000256" key="1">
    <source>
        <dbReference type="ARBA" id="ARBA00001947"/>
    </source>
</evidence>
<dbReference type="Gene3D" id="3.90.180.10">
    <property type="entry name" value="Medium-chain alcohol dehydrogenases, catalytic domain"/>
    <property type="match status" value="1"/>
</dbReference>
<keyword evidence="4" id="KW-0862">Zinc</keyword>
<protein>
    <recommendedName>
        <fullName evidence="8">Alcohol dehydrogenase-like C-terminal domain-containing protein</fullName>
    </recommendedName>
</protein>
<evidence type="ECO:0000256" key="5">
    <source>
        <dbReference type="ARBA" id="ARBA00023027"/>
    </source>
</evidence>
<keyword evidence="3" id="KW-0479">Metal-binding</keyword>
<gene>
    <name evidence="6" type="ORF">BTW10_10420</name>
</gene>
<sequence length="100" mass="11033">MVGLFVPEDPGAASEMNQRGQIAFDMGLFFEKGQRMATGQADVKAYNRQLADLVFHDKAQPSFLLSHELSLDDAPDAYENFDKRAEGWTKVVLKPGKDGG</sequence>
<keyword evidence="7" id="KW-1185">Reference proteome</keyword>
<keyword evidence="5" id="KW-0520">NAD</keyword>
<dbReference type="SUPFAM" id="SSF51735">
    <property type="entry name" value="NAD(P)-binding Rossmann-fold domains"/>
    <property type="match status" value="1"/>
</dbReference>
<dbReference type="GO" id="GO:0046872">
    <property type="term" value="F:metal ion binding"/>
    <property type="evidence" value="ECO:0007669"/>
    <property type="project" value="UniProtKB-KW"/>
</dbReference>
<evidence type="ECO:0000313" key="6">
    <source>
        <dbReference type="EMBL" id="OLO11206.1"/>
    </source>
</evidence>
<evidence type="ECO:0000256" key="2">
    <source>
        <dbReference type="ARBA" id="ARBA00008072"/>
    </source>
</evidence>
<name>A0A1Q8TC12_9GAMM</name>
<dbReference type="EMBL" id="MSDQ01000025">
    <property type="protein sequence ID" value="OLO11206.1"/>
    <property type="molecule type" value="Genomic_DNA"/>
</dbReference>
<dbReference type="InterPro" id="IPR036291">
    <property type="entry name" value="NAD(P)-bd_dom_sf"/>
</dbReference>
<evidence type="ECO:0000256" key="3">
    <source>
        <dbReference type="ARBA" id="ARBA00022723"/>
    </source>
</evidence>
<organism evidence="6 7">
    <name type="scientific">Chromohalobacter japonicus</name>
    <dbReference type="NCBI Taxonomy" id="223900"/>
    <lineage>
        <taxon>Bacteria</taxon>
        <taxon>Pseudomonadati</taxon>
        <taxon>Pseudomonadota</taxon>
        <taxon>Gammaproteobacteria</taxon>
        <taxon>Oceanospirillales</taxon>
        <taxon>Halomonadaceae</taxon>
        <taxon>Chromohalobacter</taxon>
    </lineage>
</organism>
<dbReference type="AlphaFoldDB" id="A0A1Q8TC12"/>
<comment type="caution">
    <text evidence="6">The sequence shown here is derived from an EMBL/GenBank/DDBJ whole genome shotgun (WGS) entry which is preliminary data.</text>
</comment>
<comment type="cofactor">
    <cofactor evidence="1">
        <name>Zn(2+)</name>
        <dbReference type="ChEBI" id="CHEBI:29105"/>
    </cofactor>
</comment>